<keyword evidence="5 8" id="KW-0560">Oxidoreductase</keyword>
<dbReference type="InterPro" id="IPR001732">
    <property type="entry name" value="UDP-Glc/GDP-Man_DH_N"/>
</dbReference>
<proteinExistence type="inferred from homology"/>
<comment type="similarity">
    <text evidence="2 8">Belongs to the UDP-glucose/GDP-mannose dehydrogenase family.</text>
</comment>
<evidence type="ECO:0000256" key="3">
    <source>
        <dbReference type="ARBA" id="ARBA00012954"/>
    </source>
</evidence>
<evidence type="ECO:0000256" key="6">
    <source>
        <dbReference type="ARBA" id="ARBA00023027"/>
    </source>
</evidence>
<dbReference type="InterPro" id="IPR014027">
    <property type="entry name" value="UDP-Glc/GDP-Man_DH_C"/>
</dbReference>
<dbReference type="GO" id="GO:0051287">
    <property type="term" value="F:NAD binding"/>
    <property type="evidence" value="ECO:0007669"/>
    <property type="project" value="InterPro"/>
</dbReference>
<dbReference type="EC" id="1.1.1.22" evidence="3 8"/>
<dbReference type="InterPro" id="IPR008927">
    <property type="entry name" value="6-PGluconate_DH-like_C_sf"/>
</dbReference>
<dbReference type="UniPathway" id="UPA00038">
    <property type="reaction ID" value="UER00491"/>
</dbReference>
<dbReference type="SUPFAM" id="SSF48179">
    <property type="entry name" value="6-phosphogluconate dehydrogenase C-terminal domain-like"/>
    <property type="match status" value="1"/>
</dbReference>
<dbReference type="InterPro" id="IPR028357">
    <property type="entry name" value="UDPglc_DH_bac"/>
</dbReference>
<dbReference type="Pfam" id="PF00984">
    <property type="entry name" value="UDPG_MGDP_dh"/>
    <property type="match status" value="1"/>
</dbReference>
<name>A0A6L5XGQ5_9BACT</name>
<comment type="catalytic activity">
    <reaction evidence="7 8">
        <text>UDP-alpha-D-glucose + 2 NAD(+) + H2O = UDP-alpha-D-glucuronate + 2 NADH + 3 H(+)</text>
        <dbReference type="Rhea" id="RHEA:23596"/>
        <dbReference type="ChEBI" id="CHEBI:15377"/>
        <dbReference type="ChEBI" id="CHEBI:15378"/>
        <dbReference type="ChEBI" id="CHEBI:57540"/>
        <dbReference type="ChEBI" id="CHEBI:57945"/>
        <dbReference type="ChEBI" id="CHEBI:58052"/>
        <dbReference type="ChEBI" id="CHEBI:58885"/>
        <dbReference type="EC" id="1.1.1.22"/>
    </reaction>
</comment>
<feature type="binding site" evidence="10">
    <location>
        <position position="121"/>
    </location>
    <ligand>
        <name>NAD(+)</name>
        <dbReference type="ChEBI" id="CHEBI:57540"/>
    </ligand>
</feature>
<dbReference type="InterPro" id="IPR014026">
    <property type="entry name" value="UDP-Glc/GDP-Man_DH_dimer"/>
</dbReference>
<dbReference type="EMBL" id="VULT01000030">
    <property type="protein sequence ID" value="MSS18711.1"/>
    <property type="molecule type" value="Genomic_DNA"/>
</dbReference>
<dbReference type="Pfam" id="PF03721">
    <property type="entry name" value="UDPG_MGDP_dh_N"/>
    <property type="match status" value="1"/>
</dbReference>
<sequence length="438" mass="48783">MNITIVGTGYSGLVTGTCFAELGVNVKCVDPDGQKINRLVYGDIPIYEPGLEAMVTRNVNANRLTFQADYEGAFDNADVVFCAIDPKLDRDGSTNLKPVIDIARTFARHLNNYSVLVLKTTAPVGTSQQLKDIIDEELQARGVKGDVQFDVAANPDFLTEGNAIKNFMHPDRIIIGVETEKAREVLTRLYRPILLHNNRVIFTDTRTAEMIKYAATSMLAARISLMNEIANLCEIVGADANVVRTGVGTDSRIGPKYIYPGCGYGGTLFSQDIKDMINIADVNDFSMDVLRAVDEVNNCQKRILFEKLSKCFNGELEGKTVALWGLSFKPETDDMSEGPAIVTLNELTKAGCNIRVYDPVTMNIAKLRWNDIYCGEDMYDAVKGADALILHTEWRQFHIPAWDKVKQLMHNPLVIDGRNIYDARELESMGFEYHCIGR</sequence>
<dbReference type="GO" id="GO:0000271">
    <property type="term" value="P:polysaccharide biosynthetic process"/>
    <property type="evidence" value="ECO:0007669"/>
    <property type="project" value="InterPro"/>
</dbReference>
<evidence type="ECO:0000256" key="9">
    <source>
        <dbReference type="PIRSR" id="PIRSR500134-2"/>
    </source>
</evidence>
<keyword evidence="6 8" id="KW-0520">NAD</keyword>
<feature type="binding site" evidence="9">
    <location>
        <begin position="157"/>
        <end position="160"/>
    </location>
    <ligand>
        <name>substrate</name>
    </ligand>
</feature>
<reference evidence="12 13" key="1">
    <citation type="submission" date="2019-08" db="EMBL/GenBank/DDBJ databases">
        <title>In-depth cultivation of the pig gut microbiome towards novel bacterial diversity and tailored functional studies.</title>
        <authorList>
            <person name="Wylensek D."/>
            <person name="Hitch T.C.A."/>
            <person name="Clavel T."/>
        </authorList>
    </citation>
    <scope>NUCLEOTIDE SEQUENCE [LARGE SCALE GENOMIC DNA]</scope>
    <source>
        <strain evidence="12 13">Oil-RF-744-WCA-WT-10</strain>
    </source>
</reference>
<accession>A0A6L5XGQ5</accession>
<dbReference type="RefSeq" id="WP_154328126.1">
    <property type="nucleotide sequence ID" value="NZ_CP045696.1"/>
</dbReference>
<dbReference type="Pfam" id="PF03720">
    <property type="entry name" value="UDPG_MGDP_dh_C"/>
    <property type="match status" value="1"/>
</dbReference>
<dbReference type="SMART" id="SM00984">
    <property type="entry name" value="UDPG_MGDP_dh_C"/>
    <property type="match status" value="1"/>
</dbReference>
<evidence type="ECO:0000313" key="12">
    <source>
        <dbReference type="EMBL" id="MSS18711.1"/>
    </source>
</evidence>
<evidence type="ECO:0000256" key="8">
    <source>
        <dbReference type="PIRNR" id="PIRNR000124"/>
    </source>
</evidence>
<comment type="caution">
    <text evidence="12">The sequence shown here is derived from an EMBL/GenBank/DDBJ whole genome shotgun (WGS) entry which is preliminary data.</text>
</comment>
<dbReference type="GO" id="GO:0006065">
    <property type="term" value="P:UDP-glucuronate biosynthetic process"/>
    <property type="evidence" value="ECO:0007669"/>
    <property type="project" value="UniProtKB-UniPathway"/>
</dbReference>
<feature type="binding site" evidence="9">
    <location>
        <position position="329"/>
    </location>
    <ligand>
        <name>substrate</name>
    </ligand>
</feature>
<dbReference type="InterPro" id="IPR017476">
    <property type="entry name" value="UDP-Glc/GDP-Man"/>
</dbReference>
<dbReference type="PIRSF" id="PIRSF000124">
    <property type="entry name" value="UDPglc_GDPman_dh"/>
    <property type="match status" value="1"/>
</dbReference>
<organism evidence="12 13">
    <name type="scientific">Sodaliphilus pleomorphus</name>
    <dbReference type="NCBI Taxonomy" id="2606626"/>
    <lineage>
        <taxon>Bacteria</taxon>
        <taxon>Pseudomonadati</taxon>
        <taxon>Bacteroidota</taxon>
        <taxon>Bacteroidia</taxon>
        <taxon>Bacteroidales</taxon>
        <taxon>Muribaculaceae</taxon>
        <taxon>Sodaliphilus</taxon>
    </lineage>
</organism>
<dbReference type="InterPro" id="IPR036220">
    <property type="entry name" value="UDP-Glc/GDP-Man_DH_C_sf"/>
</dbReference>
<feature type="binding site" evidence="9">
    <location>
        <position position="212"/>
    </location>
    <ligand>
        <name>substrate</name>
    </ligand>
</feature>
<feature type="binding site" evidence="9">
    <location>
        <position position="265"/>
    </location>
    <ligand>
        <name>substrate</name>
    </ligand>
</feature>
<feature type="binding site" evidence="10">
    <location>
        <position position="30"/>
    </location>
    <ligand>
        <name>NAD(+)</name>
        <dbReference type="ChEBI" id="CHEBI:57540"/>
    </ligand>
</feature>
<dbReference type="InterPro" id="IPR036291">
    <property type="entry name" value="NAD(P)-bd_dom_sf"/>
</dbReference>
<keyword evidence="13" id="KW-1185">Reference proteome</keyword>
<evidence type="ECO:0000256" key="5">
    <source>
        <dbReference type="ARBA" id="ARBA00023002"/>
    </source>
</evidence>
<dbReference type="GO" id="GO:0003979">
    <property type="term" value="F:UDP-glucose 6-dehydrogenase activity"/>
    <property type="evidence" value="ECO:0007669"/>
    <property type="project" value="UniProtKB-EC"/>
</dbReference>
<dbReference type="Gene3D" id="1.20.5.100">
    <property type="entry name" value="Cytochrome c1, transmembrane anchor, C-terminal"/>
    <property type="match status" value="1"/>
</dbReference>
<dbReference type="SUPFAM" id="SSF51735">
    <property type="entry name" value="NAD(P)-binding Rossmann-fold domains"/>
    <property type="match status" value="1"/>
</dbReference>
<dbReference type="PANTHER" id="PTHR43750:SF3">
    <property type="entry name" value="UDP-GLUCOSE 6-DEHYDROGENASE TUAD"/>
    <property type="match status" value="1"/>
</dbReference>
<dbReference type="NCBIfam" id="TIGR03026">
    <property type="entry name" value="NDP-sugDHase"/>
    <property type="match status" value="1"/>
</dbReference>
<feature type="binding site" evidence="10">
    <location>
        <position position="35"/>
    </location>
    <ligand>
        <name>NAD(+)</name>
        <dbReference type="ChEBI" id="CHEBI:57540"/>
    </ligand>
</feature>
<dbReference type="Proteomes" id="UP000483362">
    <property type="component" value="Unassembled WGS sequence"/>
</dbReference>
<dbReference type="PIRSF" id="PIRSF500134">
    <property type="entry name" value="UDPglc_DH_bac"/>
    <property type="match status" value="1"/>
</dbReference>
<dbReference type="AlphaFoldDB" id="A0A6L5XGQ5"/>
<dbReference type="Gene3D" id="3.40.50.720">
    <property type="entry name" value="NAD(P)-binding Rossmann-like Domain"/>
    <property type="match status" value="2"/>
</dbReference>
<feature type="domain" description="UDP-glucose/GDP-mannose dehydrogenase C-terminal" evidence="11">
    <location>
        <begin position="322"/>
        <end position="423"/>
    </location>
</feature>
<evidence type="ECO:0000313" key="13">
    <source>
        <dbReference type="Proteomes" id="UP000483362"/>
    </source>
</evidence>
<evidence type="ECO:0000256" key="2">
    <source>
        <dbReference type="ARBA" id="ARBA00006601"/>
    </source>
</evidence>
<feature type="binding site" evidence="9">
    <location>
        <begin position="257"/>
        <end position="261"/>
    </location>
    <ligand>
        <name>substrate</name>
    </ligand>
</feature>
<dbReference type="PANTHER" id="PTHR43750">
    <property type="entry name" value="UDP-GLUCOSE 6-DEHYDROGENASE TUAD"/>
    <property type="match status" value="1"/>
</dbReference>
<evidence type="ECO:0000256" key="4">
    <source>
        <dbReference type="ARBA" id="ARBA00015132"/>
    </source>
</evidence>
<evidence type="ECO:0000256" key="10">
    <source>
        <dbReference type="PIRSR" id="PIRSR500134-3"/>
    </source>
</evidence>
<evidence type="ECO:0000259" key="11">
    <source>
        <dbReference type="SMART" id="SM00984"/>
    </source>
</evidence>
<gene>
    <name evidence="12" type="ORF">FYJ29_13230</name>
</gene>
<dbReference type="SUPFAM" id="SSF52413">
    <property type="entry name" value="UDP-glucose/GDP-mannose dehydrogenase C-terminal domain"/>
    <property type="match status" value="1"/>
</dbReference>
<protein>
    <recommendedName>
        <fullName evidence="4 8">UDP-glucose 6-dehydrogenase</fullName>
        <ecNumber evidence="3 8">1.1.1.22</ecNumber>
    </recommendedName>
</protein>
<comment type="pathway">
    <text evidence="1">Nucleotide-sugar biosynthesis; UDP-alpha-D-glucuronate biosynthesis; UDP-alpha-D-glucuronate from UDP-alpha-D-glucose: step 1/1.</text>
</comment>
<feature type="binding site" evidence="10">
    <location>
        <position position="160"/>
    </location>
    <ligand>
        <name>NAD(+)</name>
        <dbReference type="ChEBI" id="CHEBI:57540"/>
    </ligand>
</feature>
<evidence type="ECO:0000256" key="1">
    <source>
        <dbReference type="ARBA" id="ARBA00004701"/>
    </source>
</evidence>
<evidence type="ECO:0000256" key="7">
    <source>
        <dbReference type="ARBA" id="ARBA00047473"/>
    </source>
</evidence>